<dbReference type="AlphaFoldDB" id="A0A941IP86"/>
<name>A0A941IP86_9ACTN</name>
<evidence type="ECO:0000313" key="3">
    <source>
        <dbReference type="EMBL" id="MBR7830201.1"/>
    </source>
</evidence>
<dbReference type="RefSeq" id="WP_212521330.1">
    <property type="nucleotide sequence ID" value="NZ_JAGSOH010000119.1"/>
</dbReference>
<proteinExistence type="predicted"/>
<dbReference type="Proteomes" id="UP000676325">
    <property type="component" value="Unassembled WGS sequence"/>
</dbReference>
<gene>
    <name evidence="3" type="ORF">KDK95_28115</name>
</gene>
<evidence type="ECO:0000256" key="2">
    <source>
        <dbReference type="SAM" id="Phobius"/>
    </source>
</evidence>
<evidence type="ECO:0000256" key="1">
    <source>
        <dbReference type="SAM" id="MobiDB-lite"/>
    </source>
</evidence>
<reference evidence="3" key="1">
    <citation type="submission" date="2021-04" db="EMBL/GenBank/DDBJ databases">
        <title>Genome based classification of Actinospica acidithermotolerans sp. nov., an actinobacterium isolated from an Indonesian hot spring.</title>
        <authorList>
            <person name="Kusuma A.B."/>
            <person name="Putra K.E."/>
            <person name="Nafisah S."/>
            <person name="Loh J."/>
            <person name="Nouioui I."/>
            <person name="Goodfellow M."/>
        </authorList>
    </citation>
    <scope>NUCLEOTIDE SEQUENCE</scope>
    <source>
        <strain evidence="3">MGRD01-02</strain>
    </source>
</reference>
<keyword evidence="2" id="KW-1133">Transmembrane helix</keyword>
<feature type="transmembrane region" description="Helical" evidence="2">
    <location>
        <begin position="127"/>
        <end position="147"/>
    </location>
</feature>
<dbReference type="EMBL" id="JAGSOH010000119">
    <property type="protein sequence ID" value="MBR7830201.1"/>
    <property type="molecule type" value="Genomic_DNA"/>
</dbReference>
<organism evidence="3 4">
    <name type="scientific">Actinospica acidithermotolerans</name>
    <dbReference type="NCBI Taxonomy" id="2828514"/>
    <lineage>
        <taxon>Bacteria</taxon>
        <taxon>Bacillati</taxon>
        <taxon>Actinomycetota</taxon>
        <taxon>Actinomycetes</taxon>
        <taxon>Catenulisporales</taxon>
        <taxon>Actinospicaceae</taxon>
        <taxon>Actinospica</taxon>
    </lineage>
</organism>
<comment type="caution">
    <text evidence="3">The sequence shown here is derived from an EMBL/GenBank/DDBJ whole genome shotgun (WGS) entry which is preliminary data.</text>
</comment>
<feature type="region of interest" description="Disordered" evidence="1">
    <location>
        <begin position="1"/>
        <end position="72"/>
    </location>
</feature>
<evidence type="ECO:0000313" key="4">
    <source>
        <dbReference type="Proteomes" id="UP000676325"/>
    </source>
</evidence>
<keyword evidence="4" id="KW-1185">Reference proteome</keyword>
<accession>A0A941IP86</accession>
<protein>
    <submittedName>
        <fullName evidence="3">DUF3618 domain-containing protein</fullName>
    </submittedName>
</protein>
<dbReference type="InterPro" id="IPR022062">
    <property type="entry name" value="DUF3618"/>
</dbReference>
<sequence>MSRKKPGWTEPGAVDDGLANDEANETRKGTAAAHPVLSLAPAPRPVSGRVVRTGSGTLAGTDGQAGAPDNRSPAEIEADIAATRERLAGTLDELSDRLSPRGVMRQANSAVRGVFVTPEGAVRKDRAAMAAGALVAVVGGLVAARMLRR</sequence>
<dbReference type="Pfam" id="PF12277">
    <property type="entry name" value="DUF3618"/>
    <property type="match status" value="1"/>
</dbReference>
<keyword evidence="2" id="KW-0812">Transmembrane</keyword>
<keyword evidence="2" id="KW-0472">Membrane</keyword>